<evidence type="ECO:0000256" key="2">
    <source>
        <dbReference type="ARBA" id="ARBA00023315"/>
    </source>
</evidence>
<feature type="domain" description="N-acetyltransferase" evidence="3">
    <location>
        <begin position="22"/>
        <end position="159"/>
    </location>
</feature>
<dbReference type="PROSITE" id="PS51186">
    <property type="entry name" value="GNAT"/>
    <property type="match status" value="1"/>
</dbReference>
<keyword evidence="1" id="KW-0808">Transferase</keyword>
<dbReference type="InterPro" id="IPR016181">
    <property type="entry name" value="Acyl_CoA_acyltransferase"/>
</dbReference>
<dbReference type="Proteomes" id="UP000805614">
    <property type="component" value="Unassembled WGS sequence"/>
</dbReference>
<dbReference type="InterPro" id="IPR050680">
    <property type="entry name" value="YpeA/RimI_acetyltransf"/>
</dbReference>
<dbReference type="Pfam" id="PF00583">
    <property type="entry name" value="Acetyltransf_1"/>
    <property type="match status" value="1"/>
</dbReference>
<dbReference type="InterPro" id="IPR000182">
    <property type="entry name" value="GNAT_dom"/>
</dbReference>
<evidence type="ECO:0000259" key="3">
    <source>
        <dbReference type="PROSITE" id="PS51186"/>
    </source>
</evidence>
<evidence type="ECO:0000313" key="4">
    <source>
        <dbReference type="EMBL" id="MBC6466743.1"/>
    </source>
</evidence>
<reference evidence="4 5" key="1">
    <citation type="submission" date="2020-06" db="EMBL/GenBank/DDBJ databases">
        <title>Actinomadura xiongansis sp. nov., isolated from soil of Baiyangdian.</title>
        <authorList>
            <person name="Zhang X."/>
        </authorList>
    </citation>
    <scope>NUCLEOTIDE SEQUENCE [LARGE SCALE GENOMIC DNA]</scope>
    <source>
        <strain evidence="4 5">HBUM206468</strain>
    </source>
</reference>
<accession>A0ABR7LPZ7</accession>
<gene>
    <name evidence="4" type="ORF">HKK74_14705</name>
</gene>
<evidence type="ECO:0000256" key="1">
    <source>
        <dbReference type="ARBA" id="ARBA00022679"/>
    </source>
</evidence>
<evidence type="ECO:0000313" key="5">
    <source>
        <dbReference type="Proteomes" id="UP000805614"/>
    </source>
</evidence>
<dbReference type="PANTHER" id="PTHR43420:SF12">
    <property type="entry name" value="N-ACETYLTRANSFERASE DOMAIN-CONTAINING PROTEIN"/>
    <property type="match status" value="1"/>
</dbReference>
<dbReference type="Gene3D" id="3.40.630.30">
    <property type="match status" value="1"/>
</dbReference>
<dbReference type="SUPFAM" id="SSF55729">
    <property type="entry name" value="Acyl-CoA N-acyltransferases (Nat)"/>
    <property type="match status" value="1"/>
</dbReference>
<organism evidence="4 5">
    <name type="scientific">Actinomadura alba</name>
    <dbReference type="NCBI Taxonomy" id="406431"/>
    <lineage>
        <taxon>Bacteria</taxon>
        <taxon>Bacillati</taxon>
        <taxon>Actinomycetota</taxon>
        <taxon>Actinomycetes</taxon>
        <taxon>Streptosporangiales</taxon>
        <taxon>Thermomonosporaceae</taxon>
        <taxon>Actinomadura</taxon>
    </lineage>
</organism>
<sequence length="159" mass="17893">MRSAFREKEACPSTDRCQTRGVDSRRITRFEAVEAAGHLFDEPPLEEPTRRFLADAGHHLLLAYEDGVPAGMITGVEMTHPDKGTEMFVYELGVDEPYRRRGIAAALVAALADLARERGCYGMWVITDEGNTAARRTYQRFAKEEEDGQAVFSWTFDES</sequence>
<proteinExistence type="predicted"/>
<protein>
    <submittedName>
        <fullName evidence="4">GNAT family N-acetyltransferase</fullName>
    </submittedName>
</protein>
<keyword evidence="2" id="KW-0012">Acyltransferase</keyword>
<keyword evidence="5" id="KW-1185">Reference proteome</keyword>
<dbReference type="PANTHER" id="PTHR43420">
    <property type="entry name" value="ACETYLTRANSFERASE"/>
    <property type="match status" value="1"/>
</dbReference>
<dbReference type="EMBL" id="JABVEC010000009">
    <property type="protein sequence ID" value="MBC6466743.1"/>
    <property type="molecule type" value="Genomic_DNA"/>
</dbReference>
<name>A0ABR7LPZ7_9ACTN</name>
<comment type="caution">
    <text evidence="4">The sequence shown here is derived from an EMBL/GenBank/DDBJ whole genome shotgun (WGS) entry which is preliminary data.</text>
</comment>
<dbReference type="CDD" id="cd04301">
    <property type="entry name" value="NAT_SF"/>
    <property type="match status" value="1"/>
</dbReference>